<dbReference type="RefSeq" id="WP_102647635.1">
    <property type="nucleotide sequence ID" value="NZ_PNYA01000022.1"/>
</dbReference>
<organism evidence="1 2">
    <name type="scientific">Trinickia dabaoshanensis</name>
    <dbReference type="NCBI Taxonomy" id="564714"/>
    <lineage>
        <taxon>Bacteria</taxon>
        <taxon>Pseudomonadati</taxon>
        <taxon>Pseudomonadota</taxon>
        <taxon>Betaproteobacteria</taxon>
        <taxon>Burkholderiales</taxon>
        <taxon>Burkholderiaceae</taxon>
        <taxon>Trinickia</taxon>
    </lineage>
</organism>
<proteinExistence type="predicted"/>
<dbReference type="EMBL" id="PNYA01000022">
    <property type="protein sequence ID" value="PMS16894.1"/>
    <property type="molecule type" value="Genomic_DNA"/>
</dbReference>
<keyword evidence="2" id="KW-1185">Reference proteome</keyword>
<protein>
    <recommendedName>
        <fullName evidence="3">HEPN domain-containing protein</fullName>
    </recommendedName>
</protein>
<dbReference type="OrthoDB" id="9092039at2"/>
<dbReference type="Proteomes" id="UP000235616">
    <property type="component" value="Unassembled WGS sequence"/>
</dbReference>
<evidence type="ECO:0008006" key="3">
    <source>
        <dbReference type="Google" id="ProtNLM"/>
    </source>
</evidence>
<accession>A0A2N7VIB5</accession>
<gene>
    <name evidence="1" type="ORF">C0Z18_22410</name>
</gene>
<evidence type="ECO:0000313" key="2">
    <source>
        <dbReference type="Proteomes" id="UP000235616"/>
    </source>
</evidence>
<sequence>MSSSNPLEPIYRAYVVSSDCFRVVQRTVSRQQAALVQRTQFHGASEEAAKTAIMDASKQAADLAILALFATFERFVIEHLQAAHRLLRNGHPIGYASRLAKKFRRRSRVLEV</sequence>
<evidence type="ECO:0000313" key="1">
    <source>
        <dbReference type="EMBL" id="PMS16894.1"/>
    </source>
</evidence>
<comment type="caution">
    <text evidence="1">The sequence shown here is derived from an EMBL/GenBank/DDBJ whole genome shotgun (WGS) entry which is preliminary data.</text>
</comment>
<name>A0A2N7VIB5_9BURK</name>
<dbReference type="AlphaFoldDB" id="A0A2N7VIB5"/>
<reference evidence="1 2" key="1">
    <citation type="submission" date="2018-01" db="EMBL/GenBank/DDBJ databases">
        <title>Whole genome analyses suggest that Burkholderia sensu lato contains two further novel genera in the rhizoxinica-symbiotica group Mycetohabitans gen. nov., and Trinickia gen. nov.: implications for the evolution of diazotrophy and nodulation in the Burkholderiaceae.</title>
        <authorList>
            <person name="Estrada-de los Santos P."/>
            <person name="Palmer M."/>
            <person name="Chavez-Ramirez B."/>
            <person name="Beukes C."/>
            <person name="Steenkamp E.T."/>
            <person name="Hirsch A.M."/>
            <person name="Manyaka P."/>
            <person name="Maluk M."/>
            <person name="Lafos M."/>
            <person name="Crook M."/>
            <person name="Gross E."/>
            <person name="Simon M.F."/>
            <person name="Bueno dos Reis Junior F."/>
            <person name="Poole P.S."/>
            <person name="Venter S.N."/>
            <person name="James E.K."/>
        </authorList>
    </citation>
    <scope>NUCLEOTIDE SEQUENCE [LARGE SCALE GENOMIC DNA]</scope>
    <source>
        <strain evidence="1 2">GIMN1.004</strain>
    </source>
</reference>